<dbReference type="RefSeq" id="WP_171217118.1">
    <property type="nucleotide sequence ID" value="NZ_JABEPP010000001.1"/>
</dbReference>
<feature type="region of interest" description="Disordered" evidence="1">
    <location>
        <begin position="18"/>
        <end position="49"/>
    </location>
</feature>
<keyword evidence="3" id="KW-1185">Reference proteome</keyword>
<evidence type="ECO:0000256" key="1">
    <source>
        <dbReference type="SAM" id="MobiDB-lite"/>
    </source>
</evidence>
<evidence type="ECO:0000313" key="3">
    <source>
        <dbReference type="Proteomes" id="UP000564885"/>
    </source>
</evidence>
<proteinExistence type="predicted"/>
<sequence length="49" mass="5389">MQGLLRLLRLRLARFASRRRPPAAGAADPALPNPQAAPNTTILSYDSFR</sequence>
<dbReference type="AlphaFoldDB" id="A0A849I6M4"/>
<organism evidence="2 3">
    <name type="scientific">Enterovirga aerilata</name>
    <dbReference type="NCBI Taxonomy" id="2730920"/>
    <lineage>
        <taxon>Bacteria</taxon>
        <taxon>Pseudomonadati</taxon>
        <taxon>Pseudomonadota</taxon>
        <taxon>Alphaproteobacteria</taxon>
        <taxon>Hyphomicrobiales</taxon>
        <taxon>Methylobacteriaceae</taxon>
        <taxon>Enterovirga</taxon>
    </lineage>
</organism>
<dbReference type="Proteomes" id="UP000564885">
    <property type="component" value="Unassembled WGS sequence"/>
</dbReference>
<feature type="compositionally biased region" description="Polar residues" evidence="1">
    <location>
        <begin position="36"/>
        <end position="49"/>
    </location>
</feature>
<comment type="caution">
    <text evidence="2">The sequence shown here is derived from an EMBL/GenBank/DDBJ whole genome shotgun (WGS) entry which is preliminary data.</text>
</comment>
<dbReference type="EMBL" id="JABEPP010000001">
    <property type="protein sequence ID" value="NNM71687.1"/>
    <property type="molecule type" value="Genomic_DNA"/>
</dbReference>
<protein>
    <submittedName>
        <fullName evidence="2">Uncharacterized protein</fullName>
    </submittedName>
</protein>
<accession>A0A849I6M4</accession>
<evidence type="ECO:0000313" key="2">
    <source>
        <dbReference type="EMBL" id="NNM71687.1"/>
    </source>
</evidence>
<reference evidence="2 3" key="1">
    <citation type="submission" date="2020-04" db="EMBL/GenBank/DDBJ databases">
        <title>Enterovirga sp. isolate from soil.</title>
        <authorList>
            <person name="Chea S."/>
            <person name="Kim D.-U."/>
        </authorList>
    </citation>
    <scope>NUCLEOTIDE SEQUENCE [LARGE SCALE GENOMIC DNA]</scope>
    <source>
        <strain evidence="2 3">DB1703</strain>
    </source>
</reference>
<gene>
    <name evidence="2" type="ORF">HJG44_04645</name>
</gene>
<name>A0A849I6M4_9HYPH</name>